<dbReference type="Pfam" id="PF02518">
    <property type="entry name" value="HATPase_c"/>
    <property type="match status" value="1"/>
</dbReference>
<feature type="transmembrane region" description="Helical" evidence="13">
    <location>
        <begin position="165"/>
        <end position="182"/>
    </location>
</feature>
<dbReference type="Gene3D" id="3.30.565.10">
    <property type="entry name" value="Histidine kinase-like ATPase, C-terminal domain"/>
    <property type="match status" value="1"/>
</dbReference>
<keyword evidence="9 13" id="KW-1133">Transmembrane helix</keyword>
<dbReference type="SMART" id="SM00387">
    <property type="entry name" value="HATPase_c"/>
    <property type="match status" value="1"/>
</dbReference>
<evidence type="ECO:0000259" key="14">
    <source>
        <dbReference type="PROSITE" id="PS50109"/>
    </source>
</evidence>
<comment type="similarity">
    <text evidence="3">Belongs to the sodium:solute symporter (SSF) (TC 2.A.21) family.</text>
</comment>
<evidence type="ECO:0000256" key="3">
    <source>
        <dbReference type="ARBA" id="ARBA00006434"/>
    </source>
</evidence>
<dbReference type="EMBL" id="RJVI01000002">
    <property type="protein sequence ID" value="ROR32100.1"/>
    <property type="molecule type" value="Genomic_DNA"/>
</dbReference>
<dbReference type="CDD" id="cd00082">
    <property type="entry name" value="HisKA"/>
    <property type="match status" value="1"/>
</dbReference>
<comment type="caution">
    <text evidence="15">The sequence shown here is derived from an EMBL/GenBank/DDBJ whole genome shotgun (WGS) entry which is preliminary data.</text>
</comment>
<feature type="transmembrane region" description="Helical" evidence="13">
    <location>
        <begin position="335"/>
        <end position="363"/>
    </location>
</feature>
<proteinExistence type="inferred from homology"/>
<protein>
    <recommendedName>
        <fullName evidence="4">histidine kinase</fullName>
        <ecNumber evidence="4">2.7.13.3</ecNumber>
    </recommendedName>
</protein>
<dbReference type="PROSITE" id="PS50283">
    <property type="entry name" value="NA_SOLUT_SYMP_3"/>
    <property type="match status" value="1"/>
</dbReference>
<dbReference type="GO" id="GO:0000155">
    <property type="term" value="F:phosphorelay sensor kinase activity"/>
    <property type="evidence" value="ECO:0007669"/>
    <property type="project" value="InterPro"/>
</dbReference>
<name>A0A3N1XZU6_9GAMM</name>
<dbReference type="CDD" id="cd00075">
    <property type="entry name" value="HATPase"/>
    <property type="match status" value="1"/>
</dbReference>
<keyword evidence="6" id="KW-0808">Transferase</keyword>
<dbReference type="PANTHER" id="PTHR43711:SF30">
    <property type="entry name" value="HISTIDINE KINASE"/>
    <property type="match status" value="1"/>
</dbReference>
<feature type="coiled-coil region" evidence="12">
    <location>
        <begin position="642"/>
        <end position="683"/>
    </location>
</feature>
<keyword evidence="7 13" id="KW-0812">Transmembrane</keyword>
<dbReference type="SMART" id="SM00388">
    <property type="entry name" value="HisKA"/>
    <property type="match status" value="1"/>
</dbReference>
<evidence type="ECO:0000256" key="7">
    <source>
        <dbReference type="ARBA" id="ARBA00022692"/>
    </source>
</evidence>
<evidence type="ECO:0000313" key="16">
    <source>
        <dbReference type="Proteomes" id="UP000276634"/>
    </source>
</evidence>
<evidence type="ECO:0000313" key="15">
    <source>
        <dbReference type="EMBL" id="ROR32100.1"/>
    </source>
</evidence>
<feature type="transmembrane region" description="Helical" evidence="13">
    <location>
        <begin position="384"/>
        <end position="405"/>
    </location>
</feature>
<dbReference type="PROSITE" id="PS50109">
    <property type="entry name" value="HIS_KIN"/>
    <property type="match status" value="1"/>
</dbReference>
<feature type="transmembrane region" description="Helical" evidence="13">
    <location>
        <begin position="289"/>
        <end position="315"/>
    </location>
</feature>
<gene>
    <name evidence="15" type="ORF">EDC57_1290</name>
</gene>
<evidence type="ECO:0000256" key="11">
    <source>
        <dbReference type="ARBA" id="ARBA00023136"/>
    </source>
</evidence>
<dbReference type="InterPro" id="IPR004358">
    <property type="entry name" value="Sig_transdc_His_kin-like_C"/>
</dbReference>
<keyword evidence="10" id="KW-0902">Two-component regulatory system</keyword>
<comment type="subcellular location">
    <subcellularLocation>
        <location evidence="2">Membrane</location>
        <topology evidence="2">Multi-pass membrane protein</topology>
    </subcellularLocation>
</comment>
<dbReference type="EC" id="2.7.13.3" evidence="4"/>
<feature type="transmembrane region" description="Helical" evidence="13">
    <location>
        <begin position="37"/>
        <end position="56"/>
    </location>
</feature>
<dbReference type="InterPro" id="IPR001734">
    <property type="entry name" value="Na/solute_symporter"/>
</dbReference>
<dbReference type="InterPro" id="IPR050736">
    <property type="entry name" value="Sensor_HK_Regulatory"/>
</dbReference>
<dbReference type="SUPFAM" id="SSF47384">
    <property type="entry name" value="Homodimeric domain of signal transducing histidine kinase"/>
    <property type="match status" value="1"/>
</dbReference>
<evidence type="ECO:0000256" key="5">
    <source>
        <dbReference type="ARBA" id="ARBA00022553"/>
    </source>
</evidence>
<dbReference type="Gene3D" id="1.20.1730.10">
    <property type="entry name" value="Sodium/glucose cotransporter"/>
    <property type="match status" value="1"/>
</dbReference>
<dbReference type="FunFam" id="1.10.287.130:FF:000001">
    <property type="entry name" value="Two-component sensor histidine kinase"/>
    <property type="match status" value="1"/>
</dbReference>
<evidence type="ECO:0000256" key="13">
    <source>
        <dbReference type="SAM" id="Phobius"/>
    </source>
</evidence>
<dbReference type="InterPro" id="IPR038377">
    <property type="entry name" value="Na/Glc_symporter_sf"/>
</dbReference>
<dbReference type="GO" id="GO:0022857">
    <property type="term" value="F:transmembrane transporter activity"/>
    <property type="evidence" value="ECO:0007669"/>
    <property type="project" value="InterPro"/>
</dbReference>
<dbReference type="OrthoDB" id="9764438at2"/>
<accession>A0A3N1XZU6</accession>
<evidence type="ECO:0000256" key="9">
    <source>
        <dbReference type="ARBA" id="ARBA00022989"/>
    </source>
</evidence>
<dbReference type="SUPFAM" id="SSF55874">
    <property type="entry name" value="ATPase domain of HSP90 chaperone/DNA topoisomerase II/histidine kinase"/>
    <property type="match status" value="1"/>
</dbReference>
<evidence type="ECO:0000256" key="2">
    <source>
        <dbReference type="ARBA" id="ARBA00004141"/>
    </source>
</evidence>
<reference evidence="15 16" key="1">
    <citation type="submission" date="2018-11" db="EMBL/GenBank/DDBJ databases">
        <title>Genomic Encyclopedia of Type Strains, Phase IV (KMG-IV): sequencing the most valuable type-strain genomes for metagenomic binning, comparative biology and taxonomic classification.</title>
        <authorList>
            <person name="Goeker M."/>
        </authorList>
    </citation>
    <scope>NUCLEOTIDE SEQUENCE [LARGE SCALE GENOMIC DNA]</scope>
    <source>
        <strain evidence="15 16">DSM 100275</strain>
    </source>
</reference>
<feature type="transmembrane region" description="Helical" evidence="13">
    <location>
        <begin position="6"/>
        <end position="25"/>
    </location>
</feature>
<dbReference type="Proteomes" id="UP000276634">
    <property type="component" value="Unassembled WGS sequence"/>
</dbReference>
<feature type="domain" description="Histidine kinase" evidence="14">
    <location>
        <begin position="683"/>
        <end position="902"/>
    </location>
</feature>
<dbReference type="AlphaFoldDB" id="A0A3N1XZU6"/>
<dbReference type="InterPro" id="IPR036097">
    <property type="entry name" value="HisK_dim/P_sf"/>
</dbReference>
<feature type="transmembrane region" description="Helical" evidence="13">
    <location>
        <begin position="194"/>
        <end position="221"/>
    </location>
</feature>
<dbReference type="GO" id="GO:0005886">
    <property type="term" value="C:plasma membrane"/>
    <property type="evidence" value="ECO:0007669"/>
    <property type="project" value="UniProtKB-ARBA"/>
</dbReference>
<keyword evidence="8" id="KW-0418">Kinase</keyword>
<dbReference type="InterPro" id="IPR003661">
    <property type="entry name" value="HisK_dim/P_dom"/>
</dbReference>
<evidence type="ECO:0000256" key="4">
    <source>
        <dbReference type="ARBA" id="ARBA00012438"/>
    </source>
</evidence>
<dbReference type="InterPro" id="IPR003594">
    <property type="entry name" value="HATPase_dom"/>
</dbReference>
<feature type="transmembrane region" description="Helical" evidence="13">
    <location>
        <begin position="62"/>
        <end position="87"/>
    </location>
</feature>
<keyword evidence="5" id="KW-0597">Phosphoprotein</keyword>
<keyword evidence="12" id="KW-0175">Coiled coil</keyword>
<dbReference type="Gene3D" id="1.10.287.130">
    <property type="match status" value="1"/>
</dbReference>
<dbReference type="RefSeq" id="WP_123401077.1">
    <property type="nucleotide sequence ID" value="NZ_RJVI01000002.1"/>
</dbReference>
<sequence length="914" mass="97588">MLPEGVVVAASAAYLALLFAIAYYGDRRAAAGRSLIANPYTYTLSIAVYCTAWTFYGSVGRAASAGIGFLPIYLGPTLAACLWWVVLRKIVRISKTHRITTIADFIASRYGKSTGIGGLVTVIAVVGITPYIALQLKAVSTSFEVLVQAPAVPEALATRGILADTAFYVALVMALFSILFGTRHLDATERHEGMVAAIAFESVVKLVALTAVGVFAVAGLFDGPAALFARAAADPRLARLLTWEAVPGGAAGWFTLTGLSMAAILFLPRQFQVLVVENVNEAHLRKASWLFPLYLLAINLFVLPLALAGELVFRGQVDPDTYVLALPLAGGREGLALLAFLGGLSAATGMVIVATIALSTMICNDLVTPLLLRLRALEGESLSGLLLAVRRGAIVLILLLGYAYFRLIGEGYALVSMGLVSFAAAAQFAPPILAGIYWRGATRRGALAGLAAGFAVWAYTLFLPAFARSGWLDAGFLETGPWGIALLRPYALLGLAGLDPVTHAVFWSLVANVGLLVGVSLLDRPGPLERVQAELFVDVFRRRAGAGGDWRGSARIGDLQALLARFLGEARAGQALARAAEAAGCALAAEAEAPPGLVRAVERELAGAIGAASARVMVASVVQGGEVGLAEVMEIVDETSQVIEYSRRLEEKSRELERATEELRAANERLQELDRMKDEFVSTVSHELRTPLTSIRAFAEILLSEPEMPRGRRQEFLAILVRETERLSRLVNEVLDLARLESGRVQWHEAALDLGAVVREAMESGGQLLRERGVRLVLRLPREPLEVTGDRDRLTQVLLNLLANAAKFCPAEGGRVEVSAWREGGEARVAVSDNGPGIPPAERERVFDKFHQVHDRSGHKPTGSGLGLAICRHIVEYHGGRIWVEEAEGGGARFVFSLPLAAAQTKKPGAGAPG</sequence>
<dbReference type="InterPro" id="IPR036890">
    <property type="entry name" value="HATPase_C_sf"/>
</dbReference>
<organism evidence="15 16">
    <name type="scientific">Inmirania thermothiophila</name>
    <dbReference type="NCBI Taxonomy" id="1750597"/>
    <lineage>
        <taxon>Bacteria</taxon>
        <taxon>Pseudomonadati</taxon>
        <taxon>Pseudomonadota</taxon>
        <taxon>Gammaproteobacteria</taxon>
        <taxon>Chromatiales</taxon>
        <taxon>Ectothiorhodospiraceae</taxon>
        <taxon>Inmirania</taxon>
    </lineage>
</organism>
<feature type="transmembrane region" description="Helical" evidence="13">
    <location>
        <begin position="116"/>
        <end position="134"/>
    </location>
</feature>
<evidence type="ECO:0000256" key="1">
    <source>
        <dbReference type="ARBA" id="ARBA00000085"/>
    </source>
</evidence>
<keyword evidence="16" id="KW-1185">Reference proteome</keyword>
<feature type="transmembrane region" description="Helical" evidence="13">
    <location>
        <begin position="250"/>
        <end position="268"/>
    </location>
</feature>
<dbReference type="InterPro" id="IPR005467">
    <property type="entry name" value="His_kinase_dom"/>
</dbReference>
<dbReference type="FunFam" id="3.30.565.10:FF:000006">
    <property type="entry name" value="Sensor histidine kinase WalK"/>
    <property type="match status" value="1"/>
</dbReference>
<evidence type="ECO:0000256" key="12">
    <source>
        <dbReference type="SAM" id="Coils"/>
    </source>
</evidence>
<evidence type="ECO:0000256" key="10">
    <source>
        <dbReference type="ARBA" id="ARBA00023012"/>
    </source>
</evidence>
<comment type="catalytic activity">
    <reaction evidence="1">
        <text>ATP + protein L-histidine = ADP + protein N-phospho-L-histidine.</text>
        <dbReference type="EC" id="2.7.13.3"/>
    </reaction>
</comment>
<keyword evidence="11 13" id="KW-0472">Membrane</keyword>
<feature type="transmembrane region" description="Helical" evidence="13">
    <location>
        <begin position="445"/>
        <end position="467"/>
    </location>
</feature>
<dbReference type="Pfam" id="PF00512">
    <property type="entry name" value="HisKA"/>
    <property type="match status" value="1"/>
</dbReference>
<dbReference type="PRINTS" id="PR00344">
    <property type="entry name" value="BCTRLSENSOR"/>
</dbReference>
<evidence type="ECO:0000256" key="6">
    <source>
        <dbReference type="ARBA" id="ARBA00022679"/>
    </source>
</evidence>
<feature type="transmembrane region" description="Helical" evidence="13">
    <location>
        <begin position="411"/>
        <end position="438"/>
    </location>
</feature>
<dbReference type="PANTHER" id="PTHR43711">
    <property type="entry name" value="TWO-COMPONENT HISTIDINE KINASE"/>
    <property type="match status" value="1"/>
</dbReference>
<evidence type="ECO:0000256" key="8">
    <source>
        <dbReference type="ARBA" id="ARBA00022777"/>
    </source>
</evidence>